<evidence type="ECO:0000313" key="1">
    <source>
        <dbReference type="EMBL" id="SDA86342.1"/>
    </source>
</evidence>
<gene>
    <name evidence="1" type="ORF">SAMN03080617_02866</name>
</gene>
<protein>
    <submittedName>
        <fullName evidence="1">Uncharacterized protein</fullName>
    </submittedName>
</protein>
<dbReference type="EMBL" id="FMXE01000021">
    <property type="protein sequence ID" value="SDA86342.1"/>
    <property type="molecule type" value="Genomic_DNA"/>
</dbReference>
<sequence length="46" mass="5064">MKLSMIEIGHSASEEGGSEFVKNWLNENMPGLPVHHIPSGNSLQIF</sequence>
<dbReference type="RefSeq" id="WP_175454238.1">
    <property type="nucleotide sequence ID" value="NZ_FMXE01000021.1"/>
</dbReference>
<proteinExistence type="predicted"/>
<dbReference type="STRING" id="279824.SAMN03080617_02866"/>
<dbReference type="Proteomes" id="UP000198756">
    <property type="component" value="Unassembled WGS sequence"/>
</dbReference>
<evidence type="ECO:0000313" key="2">
    <source>
        <dbReference type="Proteomes" id="UP000198756"/>
    </source>
</evidence>
<reference evidence="2" key="1">
    <citation type="submission" date="2016-10" db="EMBL/GenBank/DDBJ databases">
        <authorList>
            <person name="Varghese N."/>
            <person name="Submissions S."/>
        </authorList>
    </citation>
    <scope>NUCLEOTIDE SEQUENCE [LARGE SCALE GENOMIC DNA]</scope>
    <source>
        <strain evidence="2">DSM 22703</strain>
    </source>
</reference>
<keyword evidence="2" id="KW-1185">Reference proteome</keyword>
<dbReference type="AlphaFoldDB" id="A0A1G5YVE8"/>
<name>A0A1G5YVE8_9BACT</name>
<organism evidence="1 2">
    <name type="scientific">Algoriphagus alkaliphilus</name>
    <dbReference type="NCBI Taxonomy" id="279824"/>
    <lineage>
        <taxon>Bacteria</taxon>
        <taxon>Pseudomonadati</taxon>
        <taxon>Bacteroidota</taxon>
        <taxon>Cytophagia</taxon>
        <taxon>Cytophagales</taxon>
        <taxon>Cyclobacteriaceae</taxon>
        <taxon>Algoriphagus</taxon>
    </lineage>
</organism>
<accession>A0A1G5YVE8</accession>